<accession>A0AAQ3SVK4</accession>
<dbReference type="AlphaFoldDB" id="A0AAQ3SVK4"/>
<organism evidence="2 3">
    <name type="scientific">Paspalum notatum var. saurae</name>
    <dbReference type="NCBI Taxonomy" id="547442"/>
    <lineage>
        <taxon>Eukaryota</taxon>
        <taxon>Viridiplantae</taxon>
        <taxon>Streptophyta</taxon>
        <taxon>Embryophyta</taxon>
        <taxon>Tracheophyta</taxon>
        <taxon>Spermatophyta</taxon>
        <taxon>Magnoliopsida</taxon>
        <taxon>Liliopsida</taxon>
        <taxon>Poales</taxon>
        <taxon>Poaceae</taxon>
        <taxon>PACMAD clade</taxon>
        <taxon>Panicoideae</taxon>
        <taxon>Andropogonodae</taxon>
        <taxon>Paspaleae</taxon>
        <taxon>Paspalinae</taxon>
        <taxon>Paspalum</taxon>
    </lineage>
</organism>
<feature type="domain" description="F-box" evidence="1">
    <location>
        <begin position="60"/>
        <end position="80"/>
    </location>
</feature>
<evidence type="ECO:0000313" key="3">
    <source>
        <dbReference type="Proteomes" id="UP001341281"/>
    </source>
</evidence>
<reference evidence="2 3" key="1">
    <citation type="submission" date="2024-02" db="EMBL/GenBank/DDBJ databases">
        <title>High-quality chromosome-scale genome assembly of Pensacola bahiagrass (Paspalum notatum Flugge var. saurae).</title>
        <authorList>
            <person name="Vega J.M."/>
            <person name="Podio M."/>
            <person name="Orjuela J."/>
            <person name="Siena L.A."/>
            <person name="Pessino S.C."/>
            <person name="Combes M.C."/>
            <person name="Mariac C."/>
            <person name="Albertini E."/>
            <person name="Pupilli F."/>
            <person name="Ortiz J.P.A."/>
            <person name="Leblanc O."/>
        </authorList>
    </citation>
    <scope>NUCLEOTIDE SEQUENCE [LARGE SCALE GENOMIC DNA]</scope>
    <source>
        <strain evidence="2">R1</strain>
        <tissue evidence="2">Leaf</tissue>
    </source>
</reference>
<keyword evidence="3" id="KW-1185">Reference proteome</keyword>
<dbReference type="PANTHER" id="PTHR32133:SF327">
    <property type="entry name" value="F-BOX DOMAIN-CONTAINING PROTEIN"/>
    <property type="match status" value="1"/>
</dbReference>
<dbReference type="Pfam" id="PF00646">
    <property type="entry name" value="F-box"/>
    <property type="match status" value="1"/>
</dbReference>
<dbReference type="Proteomes" id="UP001341281">
    <property type="component" value="Chromosome 03"/>
</dbReference>
<dbReference type="InterPro" id="IPR001810">
    <property type="entry name" value="F-box_dom"/>
</dbReference>
<proteinExistence type="predicted"/>
<protein>
    <recommendedName>
        <fullName evidence="1">F-box domain-containing protein</fullName>
    </recommendedName>
</protein>
<sequence>MQPSEREREAILEMCISFMKNDLLIIGKLILGTAFKKGEQGYTRKELGEEILLRPPPQEPAHLCRAALVCKAWRSIICDSSGGGFPRRYREFHRTPSLLGYLKNAYAVRLFPPQFVPATSSAAFPPLSATPQVFSKSIWRVLDCRHGRALIADVSSYHDPEVRFVVWDHITRDIRRWHSYTAAVLCAVGGCDHLGCHGGPFHVVLVEKHVYANGGEQVGWATMYSSETHAWSAASRSLALGYNMEMAPSLLIGDALYFTFTGWEATAILKYTLDRRELSVIGVPGPGVMPWGATATKTEDGGLGFVVLSTKRKLLYMMSWEATGANGSGRWARHRTLELGMTFPHELIGYVDGMDTVLVRTDAGVFTLDLKSRQSRKVAQRNEGGCRRLLPYTSFFTPGTHRRDPLPPAARGASNLVRAALVCKAWRSMLSDAGVLRRYREFHGTPPLLGYLHITVCALPRFISTSTTPTPLCTPVSPVDISRRQDHDLDCRHSRVLTVCIGDAASPSSINRFIVWDPITGGMKHVNAPCCVPYSFNTAVLCAVDSCDHRSCHGGPLRGLCR</sequence>
<dbReference type="PANTHER" id="PTHR32133">
    <property type="entry name" value="OS07G0120400 PROTEIN"/>
    <property type="match status" value="1"/>
</dbReference>
<name>A0AAQ3SVK4_PASNO</name>
<evidence type="ECO:0000259" key="1">
    <source>
        <dbReference type="Pfam" id="PF00646"/>
    </source>
</evidence>
<dbReference type="SUPFAM" id="SSF81383">
    <property type="entry name" value="F-box domain"/>
    <property type="match status" value="2"/>
</dbReference>
<gene>
    <name evidence="2" type="ORF">U9M48_011515</name>
</gene>
<evidence type="ECO:0000313" key="2">
    <source>
        <dbReference type="EMBL" id="WVZ61679.1"/>
    </source>
</evidence>
<dbReference type="InterPro" id="IPR036047">
    <property type="entry name" value="F-box-like_dom_sf"/>
</dbReference>
<dbReference type="EMBL" id="CP144747">
    <property type="protein sequence ID" value="WVZ61679.1"/>
    <property type="molecule type" value="Genomic_DNA"/>
</dbReference>